<gene>
    <name evidence="1" type="ORF">M8818_003246</name>
</gene>
<dbReference type="EMBL" id="JAMKPW020000013">
    <property type="protein sequence ID" value="KAK8211591.1"/>
    <property type="molecule type" value="Genomic_DNA"/>
</dbReference>
<dbReference type="Proteomes" id="UP001320706">
    <property type="component" value="Unassembled WGS sequence"/>
</dbReference>
<sequence>MGLGGGRSESAPIMNRRHYNDSSPKQPRPSVFVNAMRRLIVVVALLLRHASRDILRDMKLRPMHECFTLRTRTASSSGLPVPSAEDTSSSHSIRLVHTPRATLSRLEPGPGILKYRRSDSTISSSQEHFSMLRETPGNEQIAIGSLTGR</sequence>
<proteinExistence type="predicted"/>
<reference evidence="1" key="1">
    <citation type="submission" date="2024-02" db="EMBL/GenBank/DDBJ databases">
        <title>Metagenome Assembled Genome of Zalaria obscura JY119.</title>
        <authorList>
            <person name="Vighnesh L."/>
            <person name="Jagadeeshwari U."/>
            <person name="Venkata Ramana C."/>
            <person name="Sasikala C."/>
        </authorList>
    </citation>
    <scope>NUCLEOTIDE SEQUENCE</scope>
    <source>
        <strain evidence="1">JY119</strain>
    </source>
</reference>
<comment type="caution">
    <text evidence="1">The sequence shown here is derived from an EMBL/GenBank/DDBJ whole genome shotgun (WGS) entry which is preliminary data.</text>
</comment>
<evidence type="ECO:0000313" key="1">
    <source>
        <dbReference type="EMBL" id="KAK8211591.1"/>
    </source>
</evidence>
<name>A0ACC3SGF1_9PEZI</name>
<keyword evidence="2" id="KW-1185">Reference proteome</keyword>
<accession>A0ACC3SGF1</accession>
<organism evidence="1 2">
    <name type="scientific">Zalaria obscura</name>
    <dbReference type="NCBI Taxonomy" id="2024903"/>
    <lineage>
        <taxon>Eukaryota</taxon>
        <taxon>Fungi</taxon>
        <taxon>Dikarya</taxon>
        <taxon>Ascomycota</taxon>
        <taxon>Pezizomycotina</taxon>
        <taxon>Dothideomycetes</taxon>
        <taxon>Dothideomycetidae</taxon>
        <taxon>Dothideales</taxon>
        <taxon>Zalariaceae</taxon>
        <taxon>Zalaria</taxon>
    </lineage>
</organism>
<evidence type="ECO:0000313" key="2">
    <source>
        <dbReference type="Proteomes" id="UP001320706"/>
    </source>
</evidence>
<protein>
    <submittedName>
        <fullName evidence="1">Uncharacterized protein</fullName>
    </submittedName>
</protein>